<reference evidence="1" key="2">
    <citation type="submission" date="2025-09" db="UniProtKB">
        <authorList>
            <consortium name="Ensembl"/>
        </authorList>
    </citation>
    <scope>IDENTIFICATION</scope>
</reference>
<evidence type="ECO:0000313" key="2">
    <source>
        <dbReference type="Proteomes" id="UP000265020"/>
    </source>
</evidence>
<dbReference type="AlphaFoldDB" id="A0A3Q2CU49"/>
<proteinExistence type="predicted"/>
<protein>
    <submittedName>
        <fullName evidence="1">Uncharacterized protein</fullName>
    </submittedName>
</protein>
<reference evidence="1" key="1">
    <citation type="submission" date="2025-08" db="UniProtKB">
        <authorList>
            <consortium name="Ensembl"/>
        </authorList>
    </citation>
    <scope>IDENTIFICATION</scope>
</reference>
<accession>A0A3Q2CU49</accession>
<sequence>CHYLALSYHCPAIVPLPSRHCLALSCHFPAIVLSLSCHCLVTVLLCPVTVLPCPVTVLPCPATALPCPVTVLPCPAAVLPCPVTVLPLSCHCLVTVLLCPVAVLPYFRLHLCGSLIRSSLPLSRFLPSINNLKRLVVIRATVPALTDPGPASYQDPKAFPKPSLLRNVLAGLMTDL</sequence>
<organism evidence="1 2">
    <name type="scientific">Cyprinodon variegatus</name>
    <name type="common">Sheepshead minnow</name>
    <dbReference type="NCBI Taxonomy" id="28743"/>
    <lineage>
        <taxon>Eukaryota</taxon>
        <taxon>Metazoa</taxon>
        <taxon>Chordata</taxon>
        <taxon>Craniata</taxon>
        <taxon>Vertebrata</taxon>
        <taxon>Euteleostomi</taxon>
        <taxon>Actinopterygii</taxon>
        <taxon>Neopterygii</taxon>
        <taxon>Teleostei</taxon>
        <taxon>Neoteleostei</taxon>
        <taxon>Acanthomorphata</taxon>
        <taxon>Ovalentaria</taxon>
        <taxon>Atherinomorphae</taxon>
        <taxon>Cyprinodontiformes</taxon>
        <taxon>Cyprinodontidae</taxon>
        <taxon>Cyprinodon</taxon>
    </lineage>
</organism>
<dbReference type="Proteomes" id="UP000265020">
    <property type="component" value="Unassembled WGS sequence"/>
</dbReference>
<keyword evidence="2" id="KW-1185">Reference proteome</keyword>
<evidence type="ECO:0000313" key="1">
    <source>
        <dbReference type="Ensembl" id="ENSCVAP00000009189.1"/>
    </source>
</evidence>
<name>A0A3Q2CU49_CYPVA</name>
<dbReference type="Ensembl" id="ENSCVAT00000000368.1">
    <property type="protein sequence ID" value="ENSCVAP00000009189.1"/>
    <property type="gene ID" value="ENSCVAG00000011101.1"/>
</dbReference>